<dbReference type="OMA" id="MKANFEW"/>
<gene>
    <name evidence="9" type="ORF">CBR_g22909</name>
</gene>
<proteinExistence type="inferred from homology"/>
<keyword evidence="6 8" id="KW-1133">Transmembrane helix</keyword>
<comment type="subcellular location">
    <subcellularLocation>
        <location evidence="1">Endoplasmic reticulum membrane</location>
        <topology evidence="1">Multi-pass membrane protein</topology>
    </subcellularLocation>
</comment>
<dbReference type="InterPro" id="IPR008504">
    <property type="entry name" value="Emc6"/>
</dbReference>
<dbReference type="GO" id="GO:0034975">
    <property type="term" value="P:protein folding in endoplasmic reticulum"/>
    <property type="evidence" value="ECO:0007669"/>
    <property type="project" value="TreeGrafter"/>
</dbReference>
<evidence type="ECO:0000313" key="9">
    <source>
        <dbReference type="EMBL" id="GBG76691.1"/>
    </source>
</evidence>
<dbReference type="AlphaFoldDB" id="A0A388L316"/>
<comment type="similarity">
    <text evidence="2">Belongs to the EMC6 family.</text>
</comment>
<evidence type="ECO:0000256" key="8">
    <source>
        <dbReference type="SAM" id="Phobius"/>
    </source>
</evidence>
<accession>A0A388L316</accession>
<organism evidence="9 10">
    <name type="scientific">Chara braunii</name>
    <name type="common">Braun's stonewort</name>
    <dbReference type="NCBI Taxonomy" id="69332"/>
    <lineage>
        <taxon>Eukaryota</taxon>
        <taxon>Viridiplantae</taxon>
        <taxon>Streptophyta</taxon>
        <taxon>Charophyceae</taxon>
        <taxon>Charales</taxon>
        <taxon>Characeae</taxon>
        <taxon>Chara</taxon>
    </lineage>
</organism>
<feature type="transmembrane region" description="Helical" evidence="8">
    <location>
        <begin position="84"/>
        <end position="107"/>
    </location>
</feature>
<name>A0A388L316_CHABU</name>
<sequence>MAMERKTMDDDSEGRLYCMDNIQHNQRIVYYSRMFLSIVGGCVTGILGLTGIGGILCYFITMAIATLALFVKTGFSVDAYFVSWYALGLDGIFSGVMSFFLFWTLVYDIVHIF</sequence>
<dbReference type="GO" id="GO:0000045">
    <property type="term" value="P:autophagosome assembly"/>
    <property type="evidence" value="ECO:0007669"/>
    <property type="project" value="TreeGrafter"/>
</dbReference>
<dbReference type="PANTHER" id="PTHR20994:SF0">
    <property type="entry name" value="ER MEMBRANE PROTEIN COMPLEX SUBUNIT 6"/>
    <property type="match status" value="1"/>
</dbReference>
<dbReference type="Proteomes" id="UP000265515">
    <property type="component" value="Unassembled WGS sequence"/>
</dbReference>
<evidence type="ECO:0000256" key="3">
    <source>
        <dbReference type="ARBA" id="ARBA00020827"/>
    </source>
</evidence>
<reference evidence="9 10" key="1">
    <citation type="journal article" date="2018" name="Cell">
        <title>The Chara Genome: Secondary Complexity and Implications for Plant Terrestrialization.</title>
        <authorList>
            <person name="Nishiyama T."/>
            <person name="Sakayama H."/>
            <person name="Vries J.D."/>
            <person name="Buschmann H."/>
            <person name="Saint-Marcoux D."/>
            <person name="Ullrich K.K."/>
            <person name="Haas F.B."/>
            <person name="Vanderstraeten L."/>
            <person name="Becker D."/>
            <person name="Lang D."/>
            <person name="Vosolsobe S."/>
            <person name="Rombauts S."/>
            <person name="Wilhelmsson P.K.I."/>
            <person name="Janitza P."/>
            <person name="Kern R."/>
            <person name="Heyl A."/>
            <person name="Rumpler F."/>
            <person name="Villalobos L.I.A.C."/>
            <person name="Clay J.M."/>
            <person name="Skokan R."/>
            <person name="Toyoda A."/>
            <person name="Suzuki Y."/>
            <person name="Kagoshima H."/>
            <person name="Schijlen E."/>
            <person name="Tajeshwar N."/>
            <person name="Catarino B."/>
            <person name="Hetherington A.J."/>
            <person name="Saltykova A."/>
            <person name="Bonnot C."/>
            <person name="Breuninger H."/>
            <person name="Symeonidi A."/>
            <person name="Radhakrishnan G.V."/>
            <person name="Van Nieuwerburgh F."/>
            <person name="Deforce D."/>
            <person name="Chang C."/>
            <person name="Karol K.G."/>
            <person name="Hedrich R."/>
            <person name="Ulvskov P."/>
            <person name="Glockner G."/>
            <person name="Delwiche C.F."/>
            <person name="Petrasek J."/>
            <person name="Van de Peer Y."/>
            <person name="Friml J."/>
            <person name="Beilby M."/>
            <person name="Dolan L."/>
            <person name="Kohara Y."/>
            <person name="Sugano S."/>
            <person name="Fujiyama A."/>
            <person name="Delaux P.-M."/>
            <person name="Quint M."/>
            <person name="TheiBen G."/>
            <person name="Hagemann M."/>
            <person name="Harholt J."/>
            <person name="Dunand C."/>
            <person name="Zachgo S."/>
            <person name="Langdale J."/>
            <person name="Maumus F."/>
            <person name="Straeten D.V.D."/>
            <person name="Gould S.B."/>
            <person name="Rensing S.A."/>
        </authorList>
    </citation>
    <scope>NUCLEOTIDE SEQUENCE [LARGE SCALE GENOMIC DNA]</scope>
    <source>
        <strain evidence="9 10">S276</strain>
    </source>
</reference>
<evidence type="ECO:0000256" key="4">
    <source>
        <dbReference type="ARBA" id="ARBA00022692"/>
    </source>
</evidence>
<evidence type="ECO:0000256" key="2">
    <source>
        <dbReference type="ARBA" id="ARBA00009436"/>
    </source>
</evidence>
<keyword evidence="4 8" id="KW-0812">Transmembrane</keyword>
<evidence type="ECO:0000256" key="7">
    <source>
        <dbReference type="ARBA" id="ARBA00023136"/>
    </source>
</evidence>
<dbReference type="PANTHER" id="PTHR20994">
    <property type="entry name" value="ER MEMBRANE PROTEIN COMPLEX SUBUNIT 6"/>
    <property type="match status" value="1"/>
</dbReference>
<comment type="caution">
    <text evidence="9">The sequence shown here is derived from an EMBL/GenBank/DDBJ whole genome shotgun (WGS) entry which is preliminary data.</text>
</comment>
<feature type="transmembrane region" description="Helical" evidence="8">
    <location>
        <begin position="35"/>
        <end position="64"/>
    </location>
</feature>
<evidence type="ECO:0000256" key="1">
    <source>
        <dbReference type="ARBA" id="ARBA00004477"/>
    </source>
</evidence>
<dbReference type="EMBL" id="BFEA01000250">
    <property type="protein sequence ID" value="GBG76691.1"/>
    <property type="molecule type" value="Genomic_DNA"/>
</dbReference>
<dbReference type="Pfam" id="PF07019">
    <property type="entry name" value="EMC6"/>
    <property type="match status" value="1"/>
</dbReference>
<keyword evidence="10" id="KW-1185">Reference proteome</keyword>
<evidence type="ECO:0000256" key="5">
    <source>
        <dbReference type="ARBA" id="ARBA00022824"/>
    </source>
</evidence>
<dbReference type="STRING" id="69332.A0A388L316"/>
<dbReference type="Gramene" id="GBG76691">
    <property type="protein sequence ID" value="GBG76691"/>
    <property type="gene ID" value="CBR_g22909"/>
</dbReference>
<dbReference type="GO" id="GO:0072546">
    <property type="term" value="C:EMC complex"/>
    <property type="evidence" value="ECO:0007669"/>
    <property type="project" value="InterPro"/>
</dbReference>
<dbReference type="InterPro" id="IPR029008">
    <property type="entry name" value="EMC6-like"/>
</dbReference>
<dbReference type="OrthoDB" id="16510at2759"/>
<evidence type="ECO:0000256" key="6">
    <source>
        <dbReference type="ARBA" id="ARBA00022989"/>
    </source>
</evidence>
<keyword evidence="7 8" id="KW-0472">Membrane</keyword>
<protein>
    <recommendedName>
        <fullName evidence="3">ER membrane protein complex subunit 6</fullName>
    </recommendedName>
</protein>
<keyword evidence="5" id="KW-0256">Endoplasmic reticulum</keyword>
<evidence type="ECO:0000313" key="10">
    <source>
        <dbReference type="Proteomes" id="UP000265515"/>
    </source>
</evidence>